<dbReference type="AlphaFoldDB" id="D1YSM1"/>
<dbReference type="SMR" id="D1YSM1"/>
<dbReference type="HOGENOM" id="CLU_1969762_0_0_1"/>
<gene>
    <name evidence="3 6 7" type="primary">il4</name>
    <name evidence="2 6" type="synonym">il-4</name>
    <name evidence="6" type="synonym">il4/13b</name>
</gene>
<dbReference type="AGR" id="ZFIN:ZDB-GENE-100204-1"/>
<accession>A0A8M1NUD2</accession>
<organism evidence="2">
    <name type="scientific">Danio rerio</name>
    <name type="common">Zebrafish</name>
    <name type="synonym">Brachydanio rerio</name>
    <dbReference type="NCBI Taxonomy" id="7955"/>
    <lineage>
        <taxon>Eukaryota</taxon>
        <taxon>Metazoa</taxon>
        <taxon>Chordata</taxon>
        <taxon>Craniata</taxon>
        <taxon>Vertebrata</taxon>
        <taxon>Euteleostomi</taxon>
        <taxon>Actinopterygii</taxon>
        <taxon>Neopterygii</taxon>
        <taxon>Teleostei</taxon>
        <taxon>Ostariophysi</taxon>
        <taxon>Cypriniformes</taxon>
        <taxon>Danionidae</taxon>
        <taxon>Danioninae</taxon>
        <taxon>Danio</taxon>
    </lineage>
</organism>
<evidence type="ECO:0000256" key="1">
    <source>
        <dbReference type="SAM" id="SignalP"/>
    </source>
</evidence>
<reference evidence="3" key="7">
    <citation type="submission" date="2012-02" db="UniProtKB">
        <authorList>
            <consortium name="Ensembl"/>
        </authorList>
    </citation>
    <scope>IDENTIFICATION</scope>
    <source>
        <strain evidence="3">Tuebingen</strain>
    </source>
</reference>
<dbReference type="EMBL" id="AM403245">
    <property type="protein sequence ID" value="CAL48253.2"/>
    <property type="molecule type" value="mRNA"/>
</dbReference>
<evidence type="ECO:0000313" key="5">
    <source>
        <dbReference type="Proteomes" id="UP000000437"/>
    </source>
</evidence>
<dbReference type="SUPFAM" id="SSF47266">
    <property type="entry name" value="4-helical cytokines"/>
    <property type="match status" value="1"/>
</dbReference>
<reference evidence="6" key="11">
    <citation type="journal article" date="2023" name="Aging Cell">
        <title>Protein phosphatase 2A activators reverse age-related behavioral changes by targeting neural cell senescence.</title>
        <authorList>
            <person name="Xing J."/>
            <person name="Chen K."/>
            <person name="Gao S."/>
            <person name="Pousse M."/>
            <person name="Ying Y."/>
            <person name="Wang B."/>
            <person name="Chen L."/>
            <person name="Wang C."/>
            <person name="Wang L."/>
            <person name="Hu W."/>
            <person name="Lu Y."/>
            <person name="Gilson E."/>
            <person name="Ye J."/>
        </authorList>
    </citation>
    <scope>NUCLEOTIDE SEQUENCE</scope>
</reference>
<dbReference type="Ensembl" id="ENSDART00000182764.1">
    <property type="protein sequence ID" value="ENSDARP00000150379.1"/>
    <property type="gene ID" value="ENSDARG00000109711.1"/>
</dbReference>
<dbReference type="GO" id="GO:0042100">
    <property type="term" value="P:B cell proliferation"/>
    <property type="evidence" value="ECO:0000314"/>
    <property type="project" value="ZFIN"/>
</dbReference>
<reference evidence="6" key="9">
    <citation type="journal article" date="2017" name="Sci. Bull.">
        <title>Loss of stat3 function leads to spine malformation and immune disorder in zebrafish.</title>
        <authorList>
            <person name="Xiong S."/>
            <person name="Wu J."/>
            <person name="Jing J."/>
            <person name="Huang P."/>
            <person name="Li Z."/>
            <person name="Mei J."/>
            <person name="Gui J.F."/>
        </authorList>
    </citation>
    <scope>NUCLEOTIDE SEQUENCE</scope>
</reference>
<dbReference type="Gene3D" id="1.20.1250.10">
    <property type="match status" value="1"/>
</dbReference>
<dbReference type="GeneID" id="100188894"/>
<accession>D1YSM1</accession>
<sequence length="127" mass="14171">MRTFLLLVLTLVPVSESKLKIDEILLMEIIQSVNGILNGKGEKMDLDQFIPDIYETGHYSKKTLCQAGMALKGKIPSRSHLQRQLNAYAAYTGTGNCSVSTSGECTMKEFLEKTKACCHYLYSAQRT</sequence>
<dbReference type="KEGG" id="dre:100188894"/>
<reference evidence="6" key="2">
    <citation type="journal article" date="2009" name="Blood">
        <title>miR-451 regulates zebrafish erythroid maturation in vivo via its target gata2.</title>
        <authorList>
            <person name="Pase L."/>
            <person name="Layton J.E."/>
            <person name="Kloosterman W.P."/>
            <person name="Carradice D."/>
            <person name="Waterhouse P.M."/>
            <person name="Lieschke G.J."/>
        </authorList>
    </citation>
    <scope>NUCLEOTIDE SEQUENCE</scope>
</reference>
<reference evidence="4" key="10">
    <citation type="submission" date="2018-04" db="UniProtKB">
        <authorList>
            <consortium name="Ensembl"/>
        </authorList>
    </citation>
    <scope>IDENTIFICATION</scope>
    <source>
        <strain evidence="4">Tuebingen</strain>
    </source>
</reference>
<dbReference type="Bgee" id="ENSDARG00000087909">
    <property type="expression patterns" value="Expressed in granulocyte and 2 other cell types or tissues"/>
</dbReference>
<feature type="chain" id="PRO_5035035207" evidence="1 6">
    <location>
        <begin position="18"/>
        <end position="127"/>
    </location>
</feature>
<dbReference type="Proteomes" id="UP000000437">
    <property type="component" value="Chromosome 14"/>
</dbReference>
<dbReference type="InterPro" id="IPR009079">
    <property type="entry name" value="4_helix_cytokine-like_core"/>
</dbReference>
<reference evidence="6" key="4">
    <citation type="journal article" date="2010" name="FEBS J.">
        <title>Identification and characterization of the transcription factors involved in T-cell development, t-bet, stat6 and foxp3, within the zebrafish, Danio rerio.</title>
        <authorList>
            <person name="Mitra S."/>
            <person name="Alnabulsi A."/>
            <person name="Secombes C.J."/>
            <person name="Bird S."/>
        </authorList>
    </citation>
    <scope>NUCLEOTIDE SEQUENCE</scope>
</reference>
<reference evidence="6" key="1">
    <citation type="journal article" date="2008" name="Immunogenetics">
        <title>Comprehensive clarification of two paralogous interleukin 4/13 loci in teleost fish.</title>
        <authorList>
            <person name="Ohtani M."/>
            <person name="Hayashi N."/>
            <person name="Hashimoto K."/>
            <person name="Nakanishi T."/>
            <person name="Dijkstra J.M."/>
        </authorList>
    </citation>
    <scope>NUCLEOTIDE SEQUENCE</scope>
</reference>
<dbReference type="OMA" id="HRMDAFL"/>
<protein>
    <submittedName>
        <fullName evidence="2 3 6">Interleukin-4</fullName>
    </submittedName>
</protein>
<dbReference type="GO" id="GO:0050728">
    <property type="term" value="P:negative regulation of inflammatory response"/>
    <property type="evidence" value="ECO:0000315"/>
    <property type="project" value="ZFIN"/>
</dbReference>
<keyword evidence="1 6" id="KW-0732">Signal</keyword>
<dbReference type="OrthoDB" id="8747204at2759"/>
<dbReference type="PaxDb" id="7955-ENSDARP00000111189"/>
<reference evidence="6" key="14">
    <citation type="journal article" date="2023" name="Mol. Nutr. Food Res.">
        <title>Dietary Application of the Microalga Lobosphaera incisa P127 Reduces Severity of Intestinal Inflammation, Modulates Gut-Associated Gene Expression, and Microbiome in the Zebrafish Model of IBD.</title>
        <authorList>
            <person name="Novichkova E."/>
            <person name="Nayak S."/>
            <person name="Boussiba S."/>
            <person name="Gopas J."/>
            <person name="Zilberg D."/>
            <person name="Khozin-Goldberg I."/>
        </authorList>
    </citation>
    <scope>NUCLEOTIDE SEQUENCE</scope>
</reference>
<dbReference type="RefSeq" id="NP_001164211.1">
    <property type="nucleotide sequence ID" value="NM_001170740.1"/>
</dbReference>
<reference evidence="6" key="3">
    <citation type="journal article" date="2009" name="J. Immunol.">
        <title>The DC-SIGN of zebrafish: insights into the existence of a CD209 homologue in a lower vertebrate and its involvement in adaptive immunity.</title>
        <authorList>
            <person name="Lin A.F."/>
            <person name="Xiang L.X."/>
            <person name="Wang Q.L."/>
            <person name="Dong W.R."/>
            <person name="Gong Y.F."/>
            <person name="Shao J.Z."/>
        </authorList>
    </citation>
    <scope>NUCLEOTIDE SEQUENCE</scope>
</reference>
<dbReference type="GO" id="GO:2000551">
    <property type="term" value="P:regulation of T-helper 2 cell cytokine production"/>
    <property type="evidence" value="ECO:0000314"/>
    <property type="project" value="ZFIN"/>
</dbReference>
<reference evidence="6" key="6">
    <citation type="journal article" date="2012" name="Vaccine">
        <title>Edwardsiella tarda flagellar protein FlgD: a protective immunogen against edwardsiellosis.</title>
        <authorList>
            <person name="Zhang M."/>
            <person name="Wu H."/>
            <person name="Li X."/>
            <person name="Yang M."/>
            <person name="Chen T."/>
            <person name="Wang Q."/>
            <person name="Liu Q."/>
            <person name="Zhang Y."/>
        </authorList>
    </citation>
    <scope>NUCLEOTIDE SEQUENCE</scope>
</reference>
<keyword evidence="5" id="KW-1185">Reference proteome</keyword>
<name>D1YSM1_DANRE</name>
<dbReference type="EMBL" id="CU179640">
    <property type="status" value="NOT_ANNOTATED_CDS"/>
    <property type="molecule type" value="Genomic_DNA"/>
</dbReference>
<evidence type="ECO:0000313" key="6">
    <source>
        <dbReference type="RefSeq" id="NP_001164211.1"/>
    </source>
</evidence>
<reference evidence="6" key="15">
    <citation type="submission" date="2025-04" db="UniProtKB">
        <authorList>
            <consortium name="RefSeq"/>
        </authorList>
    </citation>
    <scope>IDENTIFICATION</scope>
</reference>
<reference evidence="2" key="5">
    <citation type="journal article" date="2010" name="FEBS J.">
        <title>T-cellIdentification and characterization of the transcription factors involved in T-cell development, t-bet, stat6 and foxp3, within the zebrafish, Danio rerio.</title>
        <authorList>
            <person name="Mitra S."/>
            <person name="Alnabulsi A."/>
            <person name="Secombes C."/>
            <person name="Bird S."/>
        </authorList>
    </citation>
    <scope>NUCLEOTIDE SEQUENCE</scope>
</reference>
<feature type="signal peptide" evidence="1">
    <location>
        <begin position="1"/>
        <end position="17"/>
    </location>
</feature>
<evidence type="ECO:0000313" key="2">
    <source>
        <dbReference type="EMBL" id="CAL48253.2"/>
    </source>
</evidence>
<evidence type="ECO:0000313" key="3">
    <source>
        <dbReference type="Ensembl" id="ENSDARP00000111189"/>
    </source>
</evidence>
<dbReference type="CTD" id="3565"/>
<proteinExistence type="evidence at transcript level"/>
<reference evidence="6" key="13">
    <citation type="journal article" date="2023" name="Front. Immunol.">
        <title>Socs3b regulates the development and function of innate immune cells in zebrafish.</title>
        <authorList>
            <person name="Sobah M.L."/>
            <person name="Scott A.C."/>
            <person name="Laird M."/>
            <person name="Koole C."/>
            <person name="Liongue C."/>
            <person name="Ward A.C."/>
        </authorList>
    </citation>
    <scope>NUCLEOTIDE SEQUENCE</scope>
</reference>
<dbReference type="STRING" id="7955.ENSDARP00000111189"/>
<dbReference type="Ensembl" id="ENSDART00000130704.3">
    <property type="protein sequence ID" value="ENSDARP00000111189.1"/>
    <property type="gene ID" value="ENSDARG00000087909.3"/>
</dbReference>
<dbReference type="GeneTree" id="ENSGT00990000209953"/>
<reference evidence="6" key="12">
    <citation type="journal article" date="2023" name="FEBS Lett.">
        <title>FK506-binding protein 5 regulates cell quiescence-proliferation decision in zebrafish epithelium.</title>
        <authorList>
            <person name="Li Y."/>
            <person name="Liu C."/>
            <person name="Bai X."/>
            <person name="Li M."/>
            <person name="Duan C."/>
        </authorList>
    </citation>
    <scope>NUCLEOTIDE SEQUENCE</scope>
</reference>
<evidence type="ECO:0000313" key="4">
    <source>
        <dbReference type="Ensembl" id="ENSDARP00000149104"/>
    </source>
</evidence>
<dbReference type="ZFIN" id="ZDB-GENE-100204-1">
    <property type="gene designation" value="il4"/>
</dbReference>
<evidence type="ECO:0000313" key="7">
    <source>
        <dbReference type="ZFIN" id="ZDB-GENE-100204-1"/>
    </source>
</evidence>
<dbReference type="Ensembl" id="ENSDART00000181444.1">
    <property type="protein sequence ID" value="ENSDARP00000149104.1"/>
    <property type="gene ID" value="ENSDARG00000109257.1"/>
</dbReference>
<reference evidence="3 5" key="8">
    <citation type="journal article" date="2013" name="Nature">
        <title>The zebrafish reference genome sequence and its relationship to the human genome.</title>
        <authorList>
            <consortium name="Genome Reference Consortium Zebrafish"/>
            <person name="Howe K."/>
            <person name="Clark M.D."/>
            <person name="Torroja C.F."/>
            <person name="Torrance J."/>
            <person name="Berthelot C."/>
            <person name="Muffato M."/>
            <person name="Collins J.E."/>
            <person name="Humphray S."/>
            <person name="McLaren K."/>
            <person name="Matthews L."/>
            <person name="McLaren S."/>
            <person name="Sealy I."/>
            <person name="Caccamo M."/>
            <person name="Churcher C."/>
            <person name="Scott C."/>
            <person name="Barrett J.C."/>
            <person name="Koch R."/>
            <person name="Rauch G.J."/>
            <person name="White S."/>
            <person name="Chow W."/>
            <person name="Kilian B."/>
            <person name="Quintais L.T."/>
            <person name="Guerra-Assuncao J.A."/>
            <person name="Zhou Y."/>
            <person name="Gu Y."/>
            <person name="Yen J."/>
            <person name="Vogel J.H."/>
            <person name="Eyre T."/>
            <person name="Redmond S."/>
            <person name="Banerjee R."/>
            <person name="Chi J."/>
            <person name="Fu B."/>
            <person name="Langley E."/>
            <person name="Maguire S.F."/>
            <person name="Laird G.K."/>
            <person name="Lloyd D."/>
            <person name="Kenyon E."/>
            <person name="Donaldson S."/>
            <person name="Sehra H."/>
            <person name="Almeida-King J."/>
            <person name="Loveland J."/>
            <person name="Trevanion S."/>
            <person name="Jones M."/>
            <person name="Quail M."/>
            <person name="Willey D."/>
            <person name="Hunt A."/>
            <person name="Burton J."/>
            <person name="Sims S."/>
            <person name="McLay K."/>
            <person name="Plumb B."/>
            <person name="Davis J."/>
            <person name="Clee C."/>
            <person name="Oliver K."/>
            <person name="Clark R."/>
            <person name="Riddle C."/>
            <person name="Elliot D."/>
            <person name="Eliott D."/>
            <person name="Threadgold G."/>
            <person name="Harden G."/>
            <person name="Ware D."/>
            <person name="Begum S."/>
            <person name="Mortimore B."/>
            <person name="Mortimer B."/>
            <person name="Kerry G."/>
            <person name="Heath P."/>
            <person name="Phillimore B."/>
            <person name="Tracey A."/>
            <person name="Corby N."/>
            <person name="Dunn M."/>
            <person name="Johnson C."/>
            <person name="Wood J."/>
            <person name="Clark S."/>
            <person name="Pelan S."/>
            <person name="Griffiths G."/>
            <person name="Smith M."/>
            <person name="Glithero R."/>
            <person name="Howden P."/>
            <person name="Barker N."/>
            <person name="Lloyd C."/>
            <person name="Stevens C."/>
            <person name="Harley J."/>
            <person name="Holt K."/>
            <person name="Panagiotidis G."/>
            <person name="Lovell J."/>
            <person name="Beasley H."/>
            <person name="Henderson C."/>
            <person name="Gordon D."/>
            <person name="Auger K."/>
            <person name="Wright D."/>
            <person name="Collins J."/>
            <person name="Raisen C."/>
            <person name="Dyer L."/>
            <person name="Leung K."/>
            <person name="Robertson L."/>
            <person name="Ambridge K."/>
            <person name="Leongamornlert D."/>
            <person name="McGuire S."/>
            <person name="Gilderthorp R."/>
            <person name="Griffiths C."/>
            <person name="Manthravadi D."/>
            <person name="Nichol S."/>
            <person name="Barker G."/>
            <person name="Whitehead S."/>
            <person name="Kay M."/>
            <person name="Brown J."/>
            <person name="Murnane C."/>
            <person name="Gray E."/>
            <person name="Humphries M."/>
            <person name="Sycamore N."/>
            <person name="Barker D."/>
            <person name="Saunders D."/>
            <person name="Wallis J."/>
            <person name="Babbage A."/>
            <person name="Hammond S."/>
            <person name="Mashreghi-Mohammadi M."/>
            <person name="Barr L."/>
            <person name="Martin S."/>
            <person name="Wray P."/>
            <person name="Ellington A."/>
            <person name="Matthews N."/>
            <person name="Ellwood M."/>
            <person name="Woodmansey R."/>
            <person name="Clark G."/>
            <person name="Cooper J."/>
            <person name="Cooper J."/>
            <person name="Tromans A."/>
            <person name="Grafham D."/>
            <person name="Skuce C."/>
            <person name="Pandian R."/>
            <person name="Andrews R."/>
            <person name="Harrison E."/>
            <person name="Kimberley A."/>
            <person name="Garnett J."/>
            <person name="Fosker N."/>
            <person name="Hall R."/>
            <person name="Garner P."/>
            <person name="Kelly D."/>
            <person name="Bird C."/>
            <person name="Palmer S."/>
            <person name="Gehring I."/>
            <person name="Berger A."/>
            <person name="Dooley C.M."/>
            <person name="Ersan-Urun Z."/>
            <person name="Eser C."/>
            <person name="Geiger H."/>
            <person name="Geisler M."/>
            <person name="Karotki L."/>
            <person name="Kirn A."/>
            <person name="Konantz J."/>
            <person name="Konantz M."/>
            <person name="Oberlander M."/>
            <person name="Rudolph-Geiger S."/>
            <person name="Teucke M."/>
            <person name="Lanz C."/>
            <person name="Raddatz G."/>
            <person name="Osoegawa K."/>
            <person name="Zhu B."/>
            <person name="Rapp A."/>
            <person name="Widaa S."/>
            <person name="Langford C."/>
            <person name="Yang F."/>
            <person name="Schuster S.C."/>
            <person name="Carter N.P."/>
            <person name="Harrow J."/>
            <person name="Ning Z."/>
            <person name="Herrero J."/>
            <person name="Searle S.M."/>
            <person name="Enright A."/>
            <person name="Geisler R."/>
            <person name="Plasterk R.H."/>
            <person name="Lee C."/>
            <person name="Westerfield M."/>
            <person name="de Jong P.J."/>
            <person name="Zon L.I."/>
            <person name="Postlethwait J.H."/>
            <person name="Nusslein-Volhard C."/>
            <person name="Hubbard T.J."/>
            <person name="Roest Crollius H."/>
            <person name="Rogers J."/>
            <person name="Stemple D.L."/>
        </authorList>
    </citation>
    <scope>NUCLEOTIDE SEQUENCE [LARGE SCALE GENOMIC DNA]</scope>
    <source>
        <strain evidence="3">Tuebingen</strain>
    </source>
</reference>